<accession>A0AAN6AXC3</accession>
<dbReference type="InterPro" id="IPR010546">
    <property type="entry name" value="DUF1120"/>
</dbReference>
<dbReference type="EMBL" id="WAGF01000013">
    <property type="protein sequence ID" value="KAB0877420.1"/>
    <property type="molecule type" value="Genomic_DNA"/>
</dbReference>
<dbReference type="RefSeq" id="WP_104678583.1">
    <property type="nucleotide sequence ID" value="NZ_JAVSDN010000007.1"/>
</dbReference>
<evidence type="ECO:0000313" key="3">
    <source>
        <dbReference type="Proteomes" id="UP000439917"/>
    </source>
</evidence>
<name>A0AAN6AXC3_CROSK</name>
<reference evidence="2 3" key="1">
    <citation type="submission" date="2019-09" db="EMBL/GenBank/DDBJ databases">
        <title>Prevalence, distribution, and phylogeny of type two toxin-antitoxin genes possessed by Cronobacter species where C. sakazakii homologs follow sequence type lineages.</title>
        <authorList>
            <person name="Finkelstein S."/>
            <person name="Negrete F."/>
            <person name="Jang H."/>
            <person name="Gopinath G.R."/>
            <person name="Tall B.D."/>
        </authorList>
    </citation>
    <scope>NUCLEOTIDE SEQUENCE [LARGE SCALE GENOMIC DNA]</scope>
    <source>
        <strain evidence="2 3">MOD1_Comp4</strain>
    </source>
</reference>
<dbReference type="Proteomes" id="UP000439917">
    <property type="component" value="Unassembled WGS sequence"/>
</dbReference>
<evidence type="ECO:0000313" key="2">
    <source>
        <dbReference type="EMBL" id="KAB0877420.1"/>
    </source>
</evidence>
<evidence type="ECO:0000256" key="1">
    <source>
        <dbReference type="SAM" id="SignalP"/>
    </source>
</evidence>
<feature type="chain" id="PRO_5043005799" evidence="1">
    <location>
        <begin position="21"/>
        <end position="216"/>
    </location>
</feature>
<comment type="caution">
    <text evidence="2">The sequence shown here is derived from an EMBL/GenBank/DDBJ whole genome shotgun (WGS) entry which is preliminary data.</text>
</comment>
<keyword evidence="1" id="KW-0732">Signal</keyword>
<sequence>MKKLALASALLMAAGMNVYASDSVDLKVTGTLSLTACTPTFENGGIIDLGHIPVKNMTLVDNGKAYEVTSAQHKKVNLTITCSADTRLGFTITDNQAGTVPASLAGDYMATYGFGKSPDNKEIGLYQLYENAESIDGVDAWLLFSENNGETWGKAHALNYENALFSFSNKDEYIPASGKVFNLKLDTAYYFEKSVVESVVDEMDFQGSATFSLVYL</sequence>
<gene>
    <name evidence="2" type="ORF">FZI38_14950</name>
</gene>
<dbReference type="Pfam" id="PF06551">
    <property type="entry name" value="DUF1120"/>
    <property type="match status" value="1"/>
</dbReference>
<dbReference type="AlphaFoldDB" id="A0AAN6AXC3"/>
<proteinExistence type="predicted"/>
<feature type="signal peptide" evidence="1">
    <location>
        <begin position="1"/>
        <end position="20"/>
    </location>
</feature>
<protein>
    <submittedName>
        <fullName evidence="2">DUF1120 domain-containing protein</fullName>
    </submittedName>
</protein>
<organism evidence="2 3">
    <name type="scientific">Cronobacter sakazakii</name>
    <name type="common">Enterobacter sakazakii</name>
    <dbReference type="NCBI Taxonomy" id="28141"/>
    <lineage>
        <taxon>Bacteria</taxon>
        <taxon>Pseudomonadati</taxon>
        <taxon>Pseudomonadota</taxon>
        <taxon>Gammaproteobacteria</taxon>
        <taxon>Enterobacterales</taxon>
        <taxon>Enterobacteriaceae</taxon>
        <taxon>Cronobacter</taxon>
    </lineage>
</organism>